<feature type="compositionally biased region" description="Low complexity" evidence="1">
    <location>
        <begin position="374"/>
        <end position="387"/>
    </location>
</feature>
<reference evidence="4" key="1">
    <citation type="submission" date="2017-04" db="EMBL/GenBank/DDBJ databases">
        <authorList>
            <person name="Varghese N."/>
            <person name="Submissions S."/>
        </authorList>
    </citation>
    <scope>NUCLEOTIDE SEQUENCE [LARGE SCALE GENOMIC DNA]</scope>
    <source>
        <strain evidence="4">B5P</strain>
    </source>
</reference>
<dbReference type="AlphaFoldDB" id="A0A1X7PKT0"/>
<dbReference type="OrthoDB" id="8117459at2"/>
<name>A0A1X7PKT0_9HYPH</name>
<dbReference type="InterPro" id="IPR021136">
    <property type="entry name" value="Flagellar_hook_control-like_C"/>
</dbReference>
<dbReference type="Proteomes" id="UP000193083">
    <property type="component" value="Unassembled WGS sequence"/>
</dbReference>
<sequence length="718" mass="72799">MTSLVSASKLALAEPRQQARKDGSKGHPGFQDAVRASGAERHGSPAVRAPATPSSPSPMQGLAQRLDAFEKVAGLAAETSAGGVSDVPQRAGEQAHAQITEAADQSSPAPSRGQAQQLNTFAKSENLADHTPTGDAAESPQRTVEQTKAPVAQAVAGRSPFGEAGSVTNARAGYGTTGAGDAKPKLAQTFEEDAGVQAEQVTDPDVSFDANAPLANDRIGRAEVDETGKADAHRTPPSPAHVDEKAGPAPMAGMRSAPVELDTEAAEASDTIDTLEPASEPESPDTAVAKTDTMSKQPEAAATWLPLQDTRPAAPKQKPTDDMPAETVAKAASDAKTIPASRAPRDDATASDALRSAPADAGAASVKPAATVTDAQARQPQPAADVAIGLTSKQAQAVASGDDGIERRRVSRPAPGTASDQAEVSMSAAAQAQSAPNGSGNASGERMVSERATSARATSTAAKPASTATTPAPASRPARAADAAVHPGSPSAPANERFQSGTEPAEKEPVRSDSGDDAKPAVSGDVRQADTVRPAPAAVTAVSVQTQPTAPAAPAAAVIATVRADASWAAYFRDTQPGTGAQVNSLKIQLNPLELGNVTAHLQIKDDAVSVELTAETADAQRQLATDADTIAKSLRALGIDVDRVTVQLTARADAQPQTDASGQPRQQGFAADGGAGNAREQDGGSRREQQRQSGDPAASASGPSAASSNRSSSARYI</sequence>
<feature type="compositionally biased region" description="Low complexity" evidence="1">
    <location>
        <begin position="694"/>
        <end position="718"/>
    </location>
</feature>
<dbReference type="EMBL" id="FXBL01000004">
    <property type="protein sequence ID" value="SMH52103.1"/>
    <property type="molecule type" value="Genomic_DNA"/>
</dbReference>
<gene>
    <name evidence="3" type="ORF">SAMN02982922_4600</name>
</gene>
<feature type="compositionally biased region" description="Low complexity" evidence="1">
    <location>
        <begin position="451"/>
        <end position="484"/>
    </location>
</feature>
<protein>
    <submittedName>
        <fullName evidence="3">Hook-length control protein FliK</fullName>
    </submittedName>
</protein>
<dbReference type="InterPro" id="IPR038610">
    <property type="entry name" value="FliK-like_C_sf"/>
</dbReference>
<dbReference type="Gene3D" id="3.30.750.140">
    <property type="match status" value="1"/>
</dbReference>
<dbReference type="CDD" id="cd17470">
    <property type="entry name" value="T3SS_Flik_C"/>
    <property type="match status" value="1"/>
</dbReference>
<feature type="region of interest" description="Disordered" evidence="1">
    <location>
        <begin position="78"/>
        <end position="532"/>
    </location>
</feature>
<feature type="region of interest" description="Disordered" evidence="1">
    <location>
        <begin position="653"/>
        <end position="718"/>
    </location>
</feature>
<dbReference type="RefSeq" id="WP_085466275.1">
    <property type="nucleotide sequence ID" value="NZ_FXBL01000004.1"/>
</dbReference>
<evidence type="ECO:0000313" key="3">
    <source>
        <dbReference type="EMBL" id="SMH52103.1"/>
    </source>
</evidence>
<feature type="compositionally biased region" description="Basic and acidic residues" evidence="1">
    <location>
        <begin position="504"/>
        <end position="519"/>
    </location>
</feature>
<feature type="compositionally biased region" description="Basic and acidic residues" evidence="1">
    <location>
        <begin position="680"/>
        <end position="691"/>
    </location>
</feature>
<feature type="domain" description="Flagellar hook-length control protein-like C-terminal" evidence="2">
    <location>
        <begin position="581"/>
        <end position="650"/>
    </location>
</feature>
<proteinExistence type="predicted"/>
<feature type="compositionally biased region" description="Polar residues" evidence="1">
    <location>
        <begin position="103"/>
        <end position="123"/>
    </location>
</feature>
<dbReference type="Pfam" id="PF02120">
    <property type="entry name" value="Flg_hook"/>
    <property type="match status" value="1"/>
</dbReference>
<organism evidence="3 4">
    <name type="scientific">Mesorhizobium australicum</name>
    <dbReference type="NCBI Taxonomy" id="536018"/>
    <lineage>
        <taxon>Bacteria</taxon>
        <taxon>Pseudomonadati</taxon>
        <taxon>Pseudomonadota</taxon>
        <taxon>Alphaproteobacteria</taxon>
        <taxon>Hyphomicrobiales</taxon>
        <taxon>Phyllobacteriaceae</taxon>
        <taxon>Mesorhizobium</taxon>
    </lineage>
</organism>
<evidence type="ECO:0000256" key="1">
    <source>
        <dbReference type="SAM" id="MobiDB-lite"/>
    </source>
</evidence>
<feature type="compositionally biased region" description="Basic and acidic residues" evidence="1">
    <location>
        <begin position="218"/>
        <end position="234"/>
    </location>
</feature>
<feature type="compositionally biased region" description="Polar residues" evidence="1">
    <location>
        <begin position="656"/>
        <end position="667"/>
    </location>
</feature>
<keyword evidence="4" id="KW-1185">Reference proteome</keyword>
<accession>A0A1X7PKT0</accession>
<feature type="compositionally biased region" description="Low complexity" evidence="1">
    <location>
        <begin position="421"/>
        <end position="435"/>
    </location>
</feature>
<evidence type="ECO:0000259" key="2">
    <source>
        <dbReference type="Pfam" id="PF02120"/>
    </source>
</evidence>
<feature type="region of interest" description="Disordered" evidence="1">
    <location>
        <begin position="1"/>
        <end position="62"/>
    </location>
</feature>
<evidence type="ECO:0000313" key="4">
    <source>
        <dbReference type="Proteomes" id="UP000193083"/>
    </source>
</evidence>